<sequence length="54" mass="6038">MFVAARFRPAQPANRVGLLCWHWTRYNEPHAIRTRGKVTAAGHDPRIDGPGLAT</sequence>
<proteinExistence type="predicted"/>
<dbReference type="RefSeq" id="XP_073555790.1">
    <property type="nucleotide sequence ID" value="XM_073705605.1"/>
</dbReference>
<accession>A0ABY2GUI2</accession>
<organism evidence="1 2">
    <name type="scientific">Trichoderma ghanense</name>
    <dbReference type="NCBI Taxonomy" id="65468"/>
    <lineage>
        <taxon>Eukaryota</taxon>
        <taxon>Fungi</taxon>
        <taxon>Dikarya</taxon>
        <taxon>Ascomycota</taxon>
        <taxon>Pezizomycotina</taxon>
        <taxon>Sordariomycetes</taxon>
        <taxon>Hypocreomycetidae</taxon>
        <taxon>Hypocreales</taxon>
        <taxon>Hypocreaceae</taxon>
        <taxon>Trichoderma</taxon>
    </lineage>
</organism>
<dbReference type="EMBL" id="PPTA01000013">
    <property type="protein sequence ID" value="TFA99588.1"/>
    <property type="molecule type" value="Genomic_DNA"/>
</dbReference>
<evidence type="ECO:0000313" key="1">
    <source>
        <dbReference type="EMBL" id="TFA99588.1"/>
    </source>
</evidence>
<keyword evidence="2" id="KW-1185">Reference proteome</keyword>
<reference evidence="1 2" key="1">
    <citation type="submission" date="2018-01" db="EMBL/GenBank/DDBJ databases">
        <title>Genome characterization of the sugarcane-associated fungus Trichoderma ghanense CCMA-1212 and their application in lignocelulose bioconversion.</title>
        <authorList>
            <person name="Steindorff A.S."/>
            <person name="Mendes T.D."/>
            <person name="Vilela E.S.D."/>
            <person name="Rodrigues D.S."/>
            <person name="Formighieri E.F."/>
            <person name="Melo I.S."/>
            <person name="Favaro L.C.L."/>
        </authorList>
    </citation>
    <scope>NUCLEOTIDE SEQUENCE [LARGE SCALE GENOMIC DNA]</scope>
    <source>
        <strain evidence="1 2">CCMA-1212</strain>
    </source>
</reference>
<evidence type="ECO:0000313" key="2">
    <source>
        <dbReference type="Proteomes" id="UP001642720"/>
    </source>
</evidence>
<comment type="caution">
    <text evidence="1">The sequence shown here is derived from an EMBL/GenBank/DDBJ whole genome shotgun (WGS) entry which is preliminary data.</text>
</comment>
<protein>
    <submittedName>
        <fullName evidence="1">Uncharacterized protein</fullName>
    </submittedName>
</protein>
<name>A0ABY2GUI2_9HYPO</name>
<dbReference type="GeneID" id="300580055"/>
<dbReference type="Proteomes" id="UP001642720">
    <property type="component" value="Unassembled WGS sequence"/>
</dbReference>
<gene>
    <name evidence="1" type="ORF">CCMA1212_008473</name>
</gene>